<protein>
    <recommendedName>
        <fullName evidence="4">AcrB/AcrD/AcrF family protein</fullName>
    </recommendedName>
</protein>
<dbReference type="Gene3D" id="3.30.70.1440">
    <property type="entry name" value="Multidrug efflux transporter AcrB pore domain"/>
    <property type="match status" value="1"/>
</dbReference>
<keyword evidence="1" id="KW-0812">Transmembrane</keyword>
<evidence type="ECO:0000313" key="3">
    <source>
        <dbReference type="Proteomes" id="UP000615755"/>
    </source>
</evidence>
<comment type="caution">
    <text evidence="2">The sequence shown here is derived from an EMBL/GenBank/DDBJ whole genome shotgun (WGS) entry which is preliminary data.</text>
</comment>
<dbReference type="Gene3D" id="3.30.70.1430">
    <property type="entry name" value="Multidrug efflux transporter AcrB pore domain"/>
    <property type="match status" value="2"/>
</dbReference>
<dbReference type="EMBL" id="AQGV01000012">
    <property type="protein sequence ID" value="MBE0368022.1"/>
    <property type="molecule type" value="Genomic_DNA"/>
</dbReference>
<feature type="transmembrane region" description="Helical" evidence="1">
    <location>
        <begin position="459"/>
        <end position="486"/>
    </location>
</feature>
<dbReference type="PRINTS" id="PR00702">
    <property type="entry name" value="ACRIFLAVINRP"/>
</dbReference>
<dbReference type="Gene3D" id="3.30.70.1320">
    <property type="entry name" value="Multidrug efflux transporter AcrB pore domain like"/>
    <property type="match status" value="1"/>
</dbReference>
<dbReference type="Gene3D" id="1.20.1640.10">
    <property type="entry name" value="Multidrug efflux transporter AcrB transmembrane domain"/>
    <property type="match status" value="2"/>
</dbReference>
<feature type="transmembrane region" description="Helical" evidence="1">
    <location>
        <begin position="942"/>
        <end position="959"/>
    </location>
</feature>
<dbReference type="PANTHER" id="PTHR32063">
    <property type="match status" value="1"/>
</dbReference>
<name>A0ABR9EAK6_9GAMM</name>
<dbReference type="SUPFAM" id="SSF82866">
    <property type="entry name" value="Multidrug efflux transporter AcrB transmembrane domain"/>
    <property type="match status" value="2"/>
</dbReference>
<feature type="transmembrane region" description="Helical" evidence="1">
    <location>
        <begin position="896"/>
        <end position="921"/>
    </location>
</feature>
<dbReference type="Proteomes" id="UP000615755">
    <property type="component" value="Unassembled WGS sequence"/>
</dbReference>
<dbReference type="Gene3D" id="3.30.2090.10">
    <property type="entry name" value="Multidrug efflux transporter AcrB TolC docking domain, DN and DC subdomains"/>
    <property type="match status" value="2"/>
</dbReference>
<dbReference type="PANTHER" id="PTHR32063:SF18">
    <property type="entry name" value="CATION EFFLUX SYSTEM PROTEIN"/>
    <property type="match status" value="1"/>
</dbReference>
<feature type="transmembrane region" description="Helical" evidence="1">
    <location>
        <begin position="843"/>
        <end position="861"/>
    </location>
</feature>
<feature type="transmembrane region" description="Helical" evidence="1">
    <location>
        <begin position="971"/>
        <end position="997"/>
    </location>
</feature>
<dbReference type="SUPFAM" id="SSF82693">
    <property type="entry name" value="Multidrug efflux transporter AcrB pore domain, PN1, PN2, PC1 and PC2 subdomains"/>
    <property type="match status" value="1"/>
</dbReference>
<reference evidence="2 3" key="1">
    <citation type="submission" date="2015-03" db="EMBL/GenBank/DDBJ databases">
        <title>Genome sequence of Pseudoalteromonas aurantia.</title>
        <authorList>
            <person name="Xie B.-B."/>
            <person name="Rong J.-C."/>
            <person name="Qin Q.-L."/>
            <person name="Zhang Y.-Z."/>
        </authorList>
    </citation>
    <scope>NUCLEOTIDE SEQUENCE [LARGE SCALE GENOMIC DNA]</scope>
    <source>
        <strain evidence="2 3">208</strain>
    </source>
</reference>
<feature type="transmembrane region" description="Helical" evidence="1">
    <location>
        <begin position="331"/>
        <end position="349"/>
    </location>
</feature>
<organism evidence="2 3">
    <name type="scientific">Pseudoalteromonas aurantia 208</name>
    <dbReference type="NCBI Taxonomy" id="1314867"/>
    <lineage>
        <taxon>Bacteria</taxon>
        <taxon>Pseudomonadati</taxon>
        <taxon>Pseudomonadota</taxon>
        <taxon>Gammaproteobacteria</taxon>
        <taxon>Alteromonadales</taxon>
        <taxon>Pseudoalteromonadaceae</taxon>
        <taxon>Pseudoalteromonas</taxon>
    </lineage>
</organism>
<dbReference type="Pfam" id="PF00873">
    <property type="entry name" value="ACR_tran"/>
    <property type="match status" value="1"/>
</dbReference>
<gene>
    <name evidence="2" type="ORF">PAUR_a1527</name>
</gene>
<keyword evidence="1" id="KW-0472">Membrane</keyword>
<dbReference type="InterPro" id="IPR027463">
    <property type="entry name" value="AcrB_DN_DC_subdom"/>
</dbReference>
<dbReference type="RefSeq" id="WP_192507366.1">
    <property type="nucleotide sequence ID" value="NZ_AQGV01000012.1"/>
</dbReference>
<dbReference type="InterPro" id="IPR001036">
    <property type="entry name" value="Acrflvin-R"/>
</dbReference>
<feature type="transmembrane region" description="Helical" evidence="1">
    <location>
        <begin position="12"/>
        <end position="33"/>
    </location>
</feature>
<sequence length="1008" mass="110641">MSMSQTKWYLQARLVLGIVAILTMTGLVAWHSANEQEDPSFPYRNGMILLVKPGMDITQLTDEGVRPIERVLSEIDEVQTFSARIKQGYANIDLELKEHIYDTDPIWQRIKDRIRQLEPQLNPINISVHDRIQDTQGIVLSVSTGNGILHDHRFALKIEDELLSLSDVRTATLIGAPKEQLQIAYSAQSMRETGITPTKIAKHVAQLNTEATPPILQNGSFTTGLNSLTRISTLDTIKSTQIFSPNGSAMVLANIADVAYRIDPISNEQFWIDGKRTVGIALTLPPDTIQVTAVGARIKQKVAQLNHQYAPFKVHVHLFQPDWTQKRRSSLLTSLLVSCLGVTVVLMCLMSFRSALIVSVSIPAIALSALGIFGMFGGVIHQMTIAGLVLSLGLMVDNSIVTAERIVHHLEQGASRVAAPLMAIRELYKPLATATLTTIAAFIPMLLSKGNVADFIATIPVLVIMCIVLSYLISLSLVPVMSMFFARNSKPYRTTNHPLSTVAKGIALWSLKYPKSTLTMTVVFIVLIMNLPSSHGEFFPKTSRNQAYIDIQLPFGTSVDETTRIAKHIAHKLKSNDKITHTYLFSGNSGPRFYYNLAQQPNESHIARVVFETTPDTLVSSIVEHLNKQFVVQYSDFIVIARELGQGPPISSPIELRVLGGSEYANLAASEAIYSLLSQHLDTQNTRRNYGLGKPQLALSVNKQQLQLSRLTEHDLNSYLAWQSSGLTATTLNYTTNPVDLVITVPRPVNNSTELLNTQVMMQDNRFIPLSLLAEQTVTAAPPVITRYNGFYARTLFADMHHNADEEDIIDALQGQIDDLAKQYGVTIKYGGEAQESSQANNALLVAMPAGIVLLFVALILQFNSYRLSLLVMLSIPMGIIGAPAMLSLVNIPFGFMSILGVLALTGIVVNTGIILIESAINGLKAGLSKELAITTAVQQRFRPILLTTTTTIIGMLPLTSSQSPLWPPLAWAVIGGLITSTALMMFVMPLALNLLLENTVSEVETLK</sequence>
<evidence type="ECO:0008006" key="4">
    <source>
        <dbReference type="Google" id="ProtNLM"/>
    </source>
</evidence>
<proteinExistence type="predicted"/>
<dbReference type="SUPFAM" id="SSF82714">
    <property type="entry name" value="Multidrug efflux transporter AcrB TolC docking domain, DN and DC subdomains"/>
    <property type="match status" value="2"/>
</dbReference>
<keyword evidence="3" id="KW-1185">Reference proteome</keyword>
<accession>A0ABR9EAK6</accession>
<evidence type="ECO:0000313" key="2">
    <source>
        <dbReference type="EMBL" id="MBE0368022.1"/>
    </source>
</evidence>
<feature type="transmembrane region" description="Helical" evidence="1">
    <location>
        <begin position="868"/>
        <end position="890"/>
    </location>
</feature>
<keyword evidence="1" id="KW-1133">Transmembrane helix</keyword>
<feature type="transmembrane region" description="Helical" evidence="1">
    <location>
        <begin position="356"/>
        <end position="379"/>
    </location>
</feature>
<feature type="transmembrane region" description="Helical" evidence="1">
    <location>
        <begin position="427"/>
        <end position="447"/>
    </location>
</feature>
<evidence type="ECO:0000256" key="1">
    <source>
        <dbReference type="SAM" id="Phobius"/>
    </source>
</evidence>